<sequence length="192" mass="20715">MTGEQRRPDASGRDRILAAAEELFAEHGFDGTSAARLARAAQVPQGLIFYHFGTKQNLLLQLVRERSDTALTGLLPEPRPAEPRDAVAELWRRLRDQLGTPSPLHRIVFRELDTHPELREHALQFERDTIGRVARYLAAACAHDGPPTPVHLAAARLLTVAASVASITHGDGGHGLAPDVVADLLTGGLAAP</sequence>
<dbReference type="PROSITE" id="PS50977">
    <property type="entry name" value="HTH_TETR_2"/>
    <property type="match status" value="1"/>
</dbReference>
<dbReference type="PANTHER" id="PTHR30055">
    <property type="entry name" value="HTH-TYPE TRANSCRIPTIONAL REGULATOR RUTR"/>
    <property type="match status" value="1"/>
</dbReference>
<dbReference type="Gene3D" id="1.10.357.10">
    <property type="entry name" value="Tetracycline Repressor, domain 2"/>
    <property type="match status" value="1"/>
</dbReference>
<keyword evidence="1 2" id="KW-0238">DNA-binding</keyword>
<evidence type="ECO:0000313" key="4">
    <source>
        <dbReference type="EMBL" id="MCO1659295.1"/>
    </source>
</evidence>
<name>A0ABT1A8D7_9PSEU</name>
<dbReference type="InterPro" id="IPR009057">
    <property type="entry name" value="Homeodomain-like_sf"/>
</dbReference>
<protein>
    <submittedName>
        <fullName evidence="4">TetR/AcrR family transcriptional regulator</fullName>
    </submittedName>
</protein>
<dbReference type="Gene3D" id="1.10.10.60">
    <property type="entry name" value="Homeodomain-like"/>
    <property type="match status" value="1"/>
</dbReference>
<feature type="DNA-binding region" description="H-T-H motif" evidence="2">
    <location>
        <begin position="33"/>
        <end position="52"/>
    </location>
</feature>
<dbReference type="EMBL" id="JAGSOV010000064">
    <property type="protein sequence ID" value="MCO1659295.1"/>
    <property type="molecule type" value="Genomic_DNA"/>
</dbReference>
<proteinExistence type="predicted"/>
<dbReference type="SUPFAM" id="SSF46689">
    <property type="entry name" value="Homeodomain-like"/>
    <property type="match status" value="1"/>
</dbReference>
<dbReference type="RefSeq" id="WP_252444115.1">
    <property type="nucleotide sequence ID" value="NZ_JAGSOV010000064.1"/>
</dbReference>
<evidence type="ECO:0000256" key="2">
    <source>
        <dbReference type="PROSITE-ProRule" id="PRU00335"/>
    </source>
</evidence>
<feature type="domain" description="HTH tetR-type" evidence="3">
    <location>
        <begin position="10"/>
        <end position="70"/>
    </location>
</feature>
<dbReference type="InterPro" id="IPR001647">
    <property type="entry name" value="HTH_TetR"/>
</dbReference>
<dbReference type="InterPro" id="IPR050109">
    <property type="entry name" value="HTH-type_TetR-like_transc_reg"/>
</dbReference>
<organism evidence="4 5">
    <name type="scientific">Pseudonocardia humida</name>
    <dbReference type="NCBI Taxonomy" id="2800819"/>
    <lineage>
        <taxon>Bacteria</taxon>
        <taxon>Bacillati</taxon>
        <taxon>Actinomycetota</taxon>
        <taxon>Actinomycetes</taxon>
        <taxon>Pseudonocardiales</taxon>
        <taxon>Pseudonocardiaceae</taxon>
        <taxon>Pseudonocardia</taxon>
    </lineage>
</organism>
<dbReference type="Proteomes" id="UP001165283">
    <property type="component" value="Unassembled WGS sequence"/>
</dbReference>
<comment type="caution">
    <text evidence="4">The sequence shown here is derived from an EMBL/GenBank/DDBJ whole genome shotgun (WGS) entry which is preliminary data.</text>
</comment>
<keyword evidence="5" id="KW-1185">Reference proteome</keyword>
<evidence type="ECO:0000256" key="1">
    <source>
        <dbReference type="ARBA" id="ARBA00023125"/>
    </source>
</evidence>
<reference evidence="4" key="1">
    <citation type="submission" date="2021-04" db="EMBL/GenBank/DDBJ databases">
        <title>Pseudonocardia sp. nov., isolated from sandy soil of mangrove forest.</title>
        <authorList>
            <person name="Zan Z."/>
            <person name="Huang R."/>
            <person name="Liu W."/>
        </authorList>
    </citation>
    <scope>NUCLEOTIDE SEQUENCE</scope>
    <source>
        <strain evidence="4">S2-4</strain>
    </source>
</reference>
<evidence type="ECO:0000313" key="5">
    <source>
        <dbReference type="Proteomes" id="UP001165283"/>
    </source>
</evidence>
<dbReference type="Pfam" id="PF00440">
    <property type="entry name" value="TetR_N"/>
    <property type="match status" value="1"/>
</dbReference>
<dbReference type="PRINTS" id="PR00455">
    <property type="entry name" value="HTHTETR"/>
</dbReference>
<gene>
    <name evidence="4" type="ORF">KDL28_29905</name>
</gene>
<accession>A0ABT1A8D7</accession>
<evidence type="ECO:0000259" key="3">
    <source>
        <dbReference type="PROSITE" id="PS50977"/>
    </source>
</evidence>
<dbReference type="PANTHER" id="PTHR30055:SF235">
    <property type="entry name" value="TRANSCRIPTIONAL REGULATORY PROTEIN"/>
    <property type="match status" value="1"/>
</dbReference>